<dbReference type="InterPro" id="IPR053398">
    <property type="entry name" value="HPT_OtnI_isomerases"/>
</dbReference>
<dbReference type="AlphaFoldDB" id="A0A2G1QLK6"/>
<dbReference type="InterPro" id="IPR050417">
    <property type="entry name" value="Sugar_Epim/Isomerase"/>
</dbReference>
<keyword evidence="1 2" id="KW-0413">Isomerase</keyword>
<dbReference type="PANTHER" id="PTHR43489:SF6">
    <property type="entry name" value="HYDROXYPYRUVATE ISOMERASE-RELATED"/>
    <property type="match status" value="1"/>
</dbReference>
<dbReference type="InterPro" id="IPR036237">
    <property type="entry name" value="Xyl_isomerase-like_sf"/>
</dbReference>
<dbReference type="NCBIfam" id="NF043033">
    <property type="entry name" value="OxoTetrIsom"/>
    <property type="match status" value="1"/>
</dbReference>
<dbReference type="OrthoDB" id="9786584at2"/>
<accession>A0A2G1QLK6</accession>
<name>A0A2G1QLK6_9HYPH</name>
<evidence type="ECO:0000256" key="1">
    <source>
        <dbReference type="ARBA" id="ARBA00023235"/>
    </source>
</evidence>
<dbReference type="SUPFAM" id="SSF51658">
    <property type="entry name" value="Xylose isomerase-like"/>
    <property type="match status" value="1"/>
</dbReference>
<comment type="caution">
    <text evidence="5">The sequence shown here is derived from an EMBL/GenBank/DDBJ whole genome shotgun (WGS) entry which is preliminary data.</text>
</comment>
<proteinExistence type="inferred from homology"/>
<evidence type="ECO:0000313" key="6">
    <source>
        <dbReference type="Proteomes" id="UP000221168"/>
    </source>
</evidence>
<dbReference type="Pfam" id="PF01261">
    <property type="entry name" value="AP_endonuc_2"/>
    <property type="match status" value="1"/>
</dbReference>
<dbReference type="InterPro" id="IPR026040">
    <property type="entry name" value="HyI-like"/>
</dbReference>
<sequence length="262" mass="28916">MPRFAANLSMMFTERPFMERFAAAGAAGFRAVEYLFPYDYPADELRRALDDAGLQQVLFNAPPGGDFAAGARGLAATPGREAEFRESIGLALAYARDLGTDQVHVMAGTMPDDADRHAWRATYVANLRWAAEEAGRRGIAILIEPINPYDMPGYFLSSAEQGALVIADSGSDNLFLQYDLYHQSRHGGELTGTFTRYRPLIRHVQVAGNPGRHEPDSGEIDFGFVFGALDDAGYAGWIGCEYRPKGRTEEGLGWFAKWRGRH</sequence>
<dbReference type="InterPro" id="IPR013022">
    <property type="entry name" value="Xyl_isomerase-like_TIM-brl"/>
</dbReference>
<dbReference type="GO" id="GO:0008903">
    <property type="term" value="F:hydroxypyruvate isomerase activity"/>
    <property type="evidence" value="ECO:0007669"/>
    <property type="project" value="TreeGrafter"/>
</dbReference>
<dbReference type="GO" id="GO:0046487">
    <property type="term" value="P:glyoxylate metabolic process"/>
    <property type="evidence" value="ECO:0007669"/>
    <property type="project" value="TreeGrafter"/>
</dbReference>
<feature type="active site" description="Proton donor/acceptor" evidence="3">
    <location>
        <position position="144"/>
    </location>
</feature>
<keyword evidence="5" id="KW-0670">Pyruvate</keyword>
<organism evidence="5 6">
    <name type="scientific">Zhengella mangrovi</name>
    <dbReference type="NCBI Taxonomy" id="1982044"/>
    <lineage>
        <taxon>Bacteria</taxon>
        <taxon>Pseudomonadati</taxon>
        <taxon>Pseudomonadota</taxon>
        <taxon>Alphaproteobacteria</taxon>
        <taxon>Hyphomicrobiales</taxon>
        <taxon>Notoacmeibacteraceae</taxon>
        <taxon>Zhengella</taxon>
    </lineage>
</organism>
<reference evidence="5 6" key="1">
    <citation type="submission" date="2017-10" db="EMBL/GenBank/DDBJ databases">
        <title>Sedimentibacterium mangrovi gen. nov., sp. nov., a novel member of family Phyllobacteriacea isolated from mangrove sediment.</title>
        <authorList>
            <person name="Liao H."/>
            <person name="Tian Y."/>
        </authorList>
    </citation>
    <scope>NUCLEOTIDE SEQUENCE [LARGE SCALE GENOMIC DNA]</scope>
    <source>
        <strain evidence="5 6">X9-2-2</strain>
    </source>
</reference>
<dbReference type="EMBL" id="PDVP01000008">
    <property type="protein sequence ID" value="PHP66415.1"/>
    <property type="molecule type" value="Genomic_DNA"/>
</dbReference>
<dbReference type="FunFam" id="3.20.20.150:FF:000007">
    <property type="entry name" value="Hydroxypyruvate isomerase"/>
    <property type="match status" value="1"/>
</dbReference>
<dbReference type="PIRSF" id="PIRSF006241">
    <property type="entry name" value="HyI"/>
    <property type="match status" value="1"/>
</dbReference>
<dbReference type="RefSeq" id="WP_099306995.1">
    <property type="nucleotide sequence ID" value="NZ_PDVP01000008.1"/>
</dbReference>
<evidence type="ECO:0000313" key="5">
    <source>
        <dbReference type="EMBL" id="PHP66415.1"/>
    </source>
</evidence>
<dbReference type="Proteomes" id="UP000221168">
    <property type="component" value="Unassembled WGS sequence"/>
</dbReference>
<dbReference type="Gene3D" id="3.20.20.150">
    <property type="entry name" value="Divalent-metal-dependent TIM barrel enzymes"/>
    <property type="match status" value="1"/>
</dbReference>
<evidence type="ECO:0000256" key="2">
    <source>
        <dbReference type="PIRNR" id="PIRNR006241"/>
    </source>
</evidence>
<evidence type="ECO:0000256" key="3">
    <source>
        <dbReference type="PIRSR" id="PIRSR006241-50"/>
    </source>
</evidence>
<feature type="active site" description="Proton donor/acceptor" evidence="3">
    <location>
        <position position="241"/>
    </location>
</feature>
<protein>
    <submittedName>
        <fullName evidence="5">Hydroxypyruvate isomerase</fullName>
    </submittedName>
</protein>
<gene>
    <name evidence="5" type="ORF">CSC94_14090</name>
</gene>
<feature type="domain" description="Xylose isomerase-like TIM barrel" evidence="4">
    <location>
        <begin position="21"/>
        <end position="257"/>
    </location>
</feature>
<keyword evidence="6" id="KW-1185">Reference proteome</keyword>
<dbReference type="PANTHER" id="PTHR43489">
    <property type="entry name" value="ISOMERASE"/>
    <property type="match status" value="1"/>
</dbReference>
<comment type="similarity">
    <text evidence="2">Belongs to the hyi family.</text>
</comment>
<evidence type="ECO:0000259" key="4">
    <source>
        <dbReference type="Pfam" id="PF01261"/>
    </source>
</evidence>